<keyword evidence="4" id="KW-1185">Reference proteome</keyword>
<dbReference type="HOGENOM" id="CLU_160234_0_0_1"/>
<evidence type="ECO:0000313" key="3">
    <source>
        <dbReference type="EnsemblMetazoa" id="SMAR011527-PA"/>
    </source>
</evidence>
<evidence type="ECO:0000256" key="2">
    <source>
        <dbReference type="SAM" id="SignalP"/>
    </source>
</evidence>
<dbReference type="SUPFAM" id="SSF57302">
    <property type="entry name" value="Snake toxin-like"/>
    <property type="match status" value="1"/>
</dbReference>
<dbReference type="EMBL" id="JH432065">
    <property type="status" value="NOT_ANNOTATED_CDS"/>
    <property type="molecule type" value="Genomic_DNA"/>
</dbReference>
<dbReference type="EnsemblMetazoa" id="SMAR011527-RA">
    <property type="protein sequence ID" value="SMAR011527-PA"/>
    <property type="gene ID" value="SMAR011527"/>
</dbReference>
<dbReference type="AlphaFoldDB" id="T1JCL3"/>
<protein>
    <submittedName>
        <fullName evidence="3">Uncharacterized protein</fullName>
    </submittedName>
</protein>
<organism evidence="3 4">
    <name type="scientific">Strigamia maritima</name>
    <name type="common">European centipede</name>
    <name type="synonym">Geophilus maritimus</name>
    <dbReference type="NCBI Taxonomy" id="126957"/>
    <lineage>
        <taxon>Eukaryota</taxon>
        <taxon>Metazoa</taxon>
        <taxon>Ecdysozoa</taxon>
        <taxon>Arthropoda</taxon>
        <taxon>Myriapoda</taxon>
        <taxon>Chilopoda</taxon>
        <taxon>Pleurostigmophora</taxon>
        <taxon>Geophilomorpha</taxon>
        <taxon>Linotaeniidae</taxon>
        <taxon>Strigamia</taxon>
    </lineage>
</organism>
<dbReference type="Proteomes" id="UP000014500">
    <property type="component" value="Unassembled WGS sequence"/>
</dbReference>
<proteinExistence type="inferred from homology"/>
<keyword evidence="2" id="KW-0732">Signal</keyword>
<reference evidence="3" key="2">
    <citation type="submission" date="2015-02" db="UniProtKB">
        <authorList>
            <consortium name="EnsemblMetazoa"/>
        </authorList>
    </citation>
    <scope>IDENTIFICATION</scope>
</reference>
<evidence type="ECO:0000313" key="4">
    <source>
        <dbReference type="Proteomes" id="UP000014500"/>
    </source>
</evidence>
<name>T1JCL3_STRMM</name>
<evidence type="ECO:0000256" key="1">
    <source>
        <dbReference type="ARBA" id="ARBA00025739"/>
    </source>
</evidence>
<reference evidence="4" key="1">
    <citation type="submission" date="2011-05" db="EMBL/GenBank/DDBJ databases">
        <authorList>
            <person name="Richards S.R."/>
            <person name="Qu J."/>
            <person name="Jiang H."/>
            <person name="Jhangiani S.N."/>
            <person name="Agravi P."/>
            <person name="Goodspeed R."/>
            <person name="Gross S."/>
            <person name="Mandapat C."/>
            <person name="Jackson L."/>
            <person name="Mathew T."/>
            <person name="Pu L."/>
            <person name="Thornton R."/>
            <person name="Saada N."/>
            <person name="Wilczek-Boney K.B."/>
            <person name="Lee S."/>
            <person name="Kovar C."/>
            <person name="Wu Y."/>
            <person name="Scherer S.E."/>
            <person name="Worley K.C."/>
            <person name="Muzny D.M."/>
            <person name="Gibbs R."/>
        </authorList>
    </citation>
    <scope>NUCLEOTIDE SEQUENCE</scope>
    <source>
        <strain evidence="4">Brora</strain>
    </source>
</reference>
<dbReference type="Gene3D" id="2.10.60.10">
    <property type="entry name" value="CD59"/>
    <property type="match status" value="1"/>
</dbReference>
<feature type="chain" id="PRO_5004580176" evidence="2">
    <location>
        <begin position="20"/>
        <end position="119"/>
    </location>
</feature>
<dbReference type="CDD" id="cd00117">
    <property type="entry name" value="TFP"/>
    <property type="match status" value="1"/>
</dbReference>
<dbReference type="InterPro" id="IPR045860">
    <property type="entry name" value="Snake_toxin-like_sf"/>
</dbReference>
<accession>T1JCL3</accession>
<sequence length="119" mass="12894">MKSLLIGIFFLALVKNGMSLKCYECTDCKSNDKECTGTSTSCFKAEVAKGDDKIISKGCGLPAGVPLMGEPENTCKSISVLNVDTHICTCLTDLCNNANVHAFKTEMIIFSLIIVKQFM</sequence>
<feature type="signal peptide" evidence="2">
    <location>
        <begin position="1"/>
        <end position="19"/>
    </location>
</feature>
<dbReference type="PhylomeDB" id="T1JCL3"/>
<comment type="similarity">
    <text evidence="1">Belongs to the scoloptoxin-05 family.</text>
</comment>